<dbReference type="Proteomes" id="UP001549799">
    <property type="component" value="Unassembled WGS sequence"/>
</dbReference>
<accession>A0ABV2SV71</accession>
<dbReference type="InterPro" id="IPR050312">
    <property type="entry name" value="IolE/XylAMocC-like"/>
</dbReference>
<dbReference type="PANTHER" id="PTHR12110:SF41">
    <property type="entry name" value="INOSOSE DEHYDRATASE"/>
    <property type="match status" value="1"/>
</dbReference>
<evidence type="ECO:0000313" key="3">
    <source>
        <dbReference type="EMBL" id="MET6991048.1"/>
    </source>
</evidence>
<proteinExistence type="predicted"/>
<feature type="signal peptide" evidence="1">
    <location>
        <begin position="1"/>
        <end position="27"/>
    </location>
</feature>
<dbReference type="SUPFAM" id="SSF51658">
    <property type="entry name" value="Xylose isomerase-like"/>
    <property type="match status" value="1"/>
</dbReference>
<protein>
    <submittedName>
        <fullName evidence="3">TIM barrel protein</fullName>
    </submittedName>
</protein>
<dbReference type="InterPro" id="IPR013022">
    <property type="entry name" value="Xyl_isomerase-like_TIM-brl"/>
</dbReference>
<feature type="chain" id="PRO_5046554150" evidence="1">
    <location>
        <begin position="28"/>
        <end position="279"/>
    </location>
</feature>
<evidence type="ECO:0000313" key="4">
    <source>
        <dbReference type="Proteomes" id="UP001549799"/>
    </source>
</evidence>
<reference evidence="3 4" key="1">
    <citation type="submission" date="2024-07" db="EMBL/GenBank/DDBJ databases">
        <title>The genome sequence of type strain Sediminicola arcticus GDMCC 1.2805.</title>
        <authorList>
            <person name="Liu Y."/>
        </authorList>
    </citation>
    <scope>NUCLEOTIDE SEQUENCE [LARGE SCALE GENOMIC DNA]</scope>
    <source>
        <strain evidence="3 4">GDMCC 1.2805</strain>
    </source>
</reference>
<gene>
    <name evidence="3" type="ORF">ABXZ36_10350</name>
</gene>
<comment type="caution">
    <text evidence="3">The sequence shown here is derived from an EMBL/GenBank/DDBJ whole genome shotgun (WGS) entry which is preliminary data.</text>
</comment>
<organism evidence="3 4">
    <name type="scientific">Sediminicola arcticus</name>
    <dbReference type="NCBI Taxonomy" id="1574308"/>
    <lineage>
        <taxon>Bacteria</taxon>
        <taxon>Pseudomonadati</taxon>
        <taxon>Bacteroidota</taxon>
        <taxon>Flavobacteriia</taxon>
        <taxon>Flavobacteriales</taxon>
        <taxon>Flavobacteriaceae</taxon>
        <taxon>Sediminicola</taxon>
    </lineage>
</organism>
<sequence length="279" mass="31367">MMKKGVSFCSWIAFLVFGLLNASQLEAQEIGLQLYSLREQFKTDVSGTLKMISDWGIRSIEGGDSYGMPVDDFIDLLNKNNLKVVSVGATFEELRDNPKVVLERAKVFGATYVMCSWIPHSRNAFGINEVQNAISVFNIAGKMLKGNGFQLVYHPHGYEFRPYKTETLFDYMAKKALHFNFEMDVYWVQHASEDPLKLLKKYSSKFVLMHLKDMAIGTPKDDTGHANVETNVVLGTGEVNIAALLAEAKKIGVAYLFIEDESSRVVEQVPQSLEYLKGL</sequence>
<dbReference type="Pfam" id="PF01261">
    <property type="entry name" value="AP_endonuc_2"/>
    <property type="match status" value="1"/>
</dbReference>
<keyword evidence="4" id="KW-1185">Reference proteome</keyword>
<name>A0ABV2SV71_9FLAO</name>
<dbReference type="RefSeq" id="WP_354615446.1">
    <property type="nucleotide sequence ID" value="NZ_JBEXAE010000004.1"/>
</dbReference>
<dbReference type="EMBL" id="JBEXAE010000004">
    <property type="protein sequence ID" value="MET6991048.1"/>
    <property type="molecule type" value="Genomic_DNA"/>
</dbReference>
<dbReference type="InterPro" id="IPR036237">
    <property type="entry name" value="Xyl_isomerase-like_sf"/>
</dbReference>
<dbReference type="PANTHER" id="PTHR12110">
    <property type="entry name" value="HYDROXYPYRUVATE ISOMERASE"/>
    <property type="match status" value="1"/>
</dbReference>
<evidence type="ECO:0000256" key="1">
    <source>
        <dbReference type="SAM" id="SignalP"/>
    </source>
</evidence>
<dbReference type="Gene3D" id="3.20.20.150">
    <property type="entry name" value="Divalent-metal-dependent TIM barrel enzymes"/>
    <property type="match status" value="1"/>
</dbReference>
<evidence type="ECO:0000259" key="2">
    <source>
        <dbReference type="Pfam" id="PF01261"/>
    </source>
</evidence>
<feature type="domain" description="Xylose isomerase-like TIM barrel" evidence="2">
    <location>
        <begin position="52"/>
        <end position="277"/>
    </location>
</feature>
<keyword evidence="1" id="KW-0732">Signal</keyword>